<dbReference type="Proteomes" id="UP001165060">
    <property type="component" value="Unassembled WGS sequence"/>
</dbReference>
<evidence type="ECO:0008006" key="4">
    <source>
        <dbReference type="Google" id="ProtNLM"/>
    </source>
</evidence>
<protein>
    <recommendedName>
        <fullName evidence="4">Tropomyosin</fullName>
    </recommendedName>
</protein>
<organism evidence="2 3">
    <name type="scientific">Tetraparma gracilis</name>
    <dbReference type="NCBI Taxonomy" id="2962635"/>
    <lineage>
        <taxon>Eukaryota</taxon>
        <taxon>Sar</taxon>
        <taxon>Stramenopiles</taxon>
        <taxon>Ochrophyta</taxon>
        <taxon>Bolidophyceae</taxon>
        <taxon>Parmales</taxon>
        <taxon>Triparmaceae</taxon>
        <taxon>Tetraparma</taxon>
    </lineage>
</organism>
<evidence type="ECO:0000313" key="2">
    <source>
        <dbReference type="EMBL" id="GMI37101.1"/>
    </source>
</evidence>
<feature type="coiled-coil region" evidence="1">
    <location>
        <begin position="31"/>
        <end position="79"/>
    </location>
</feature>
<sequence length="85" mass="9603">MTGEEIVMQTTGKRSGLSLVAAERQRGVGELKRVKLESKDAKGKLEDAQELADDLYRSEDAKMSEIDTLKAHIKELEMERGYVYK</sequence>
<dbReference type="EMBL" id="BRYB01000762">
    <property type="protein sequence ID" value="GMI37101.1"/>
    <property type="molecule type" value="Genomic_DNA"/>
</dbReference>
<comment type="caution">
    <text evidence="2">The sequence shown here is derived from an EMBL/GenBank/DDBJ whole genome shotgun (WGS) entry which is preliminary data.</text>
</comment>
<accession>A0ABQ6N112</accession>
<name>A0ABQ6N112_9STRA</name>
<gene>
    <name evidence="2" type="ORF">TeGR_g13464</name>
</gene>
<evidence type="ECO:0000313" key="3">
    <source>
        <dbReference type="Proteomes" id="UP001165060"/>
    </source>
</evidence>
<proteinExistence type="predicted"/>
<keyword evidence="1" id="KW-0175">Coiled coil</keyword>
<evidence type="ECO:0000256" key="1">
    <source>
        <dbReference type="SAM" id="Coils"/>
    </source>
</evidence>
<dbReference type="Gene3D" id="6.10.250.3110">
    <property type="match status" value="1"/>
</dbReference>
<reference evidence="2 3" key="1">
    <citation type="journal article" date="2023" name="Commun. Biol.">
        <title>Genome analysis of Parmales, the sister group of diatoms, reveals the evolutionary specialization of diatoms from phago-mixotrophs to photoautotrophs.</title>
        <authorList>
            <person name="Ban H."/>
            <person name="Sato S."/>
            <person name="Yoshikawa S."/>
            <person name="Yamada K."/>
            <person name="Nakamura Y."/>
            <person name="Ichinomiya M."/>
            <person name="Sato N."/>
            <person name="Blanc-Mathieu R."/>
            <person name="Endo H."/>
            <person name="Kuwata A."/>
            <person name="Ogata H."/>
        </authorList>
    </citation>
    <scope>NUCLEOTIDE SEQUENCE [LARGE SCALE GENOMIC DNA]</scope>
</reference>
<keyword evidence="3" id="KW-1185">Reference proteome</keyword>